<comment type="caution">
    <text evidence="9">The sequence shown here is derived from an EMBL/GenBank/DDBJ whole genome shotgun (WGS) entry which is preliminary data.</text>
</comment>
<keyword evidence="6 8" id="KW-0472">Membrane</keyword>
<dbReference type="InterPro" id="IPR006716">
    <property type="entry name" value="ERG2_sigma1_rcpt-like"/>
</dbReference>
<evidence type="ECO:0000313" key="9">
    <source>
        <dbReference type="EMBL" id="KAG2222092.1"/>
    </source>
</evidence>
<dbReference type="Proteomes" id="UP000646827">
    <property type="component" value="Unassembled WGS sequence"/>
</dbReference>
<evidence type="ECO:0000313" key="10">
    <source>
        <dbReference type="Proteomes" id="UP000646827"/>
    </source>
</evidence>
<proteinExistence type="inferred from homology"/>
<dbReference type="EMBL" id="JAEPRB010000092">
    <property type="protein sequence ID" value="KAG2222092.1"/>
    <property type="molecule type" value="Genomic_DNA"/>
</dbReference>
<reference evidence="9 10" key="1">
    <citation type="submission" date="2020-12" db="EMBL/GenBank/DDBJ databases">
        <title>Metabolic potential, ecology and presence of endohyphal bacteria is reflected in genomic diversity of Mucoromycotina.</title>
        <authorList>
            <person name="Muszewska A."/>
            <person name="Okrasinska A."/>
            <person name="Steczkiewicz K."/>
            <person name="Drgas O."/>
            <person name="Orlowska M."/>
            <person name="Perlinska-Lenart U."/>
            <person name="Aleksandrzak-Piekarczyk T."/>
            <person name="Szatraj K."/>
            <person name="Zielenkiewicz U."/>
            <person name="Pilsyk S."/>
            <person name="Malc E."/>
            <person name="Mieczkowski P."/>
            <person name="Kruszewska J.S."/>
            <person name="Biernat P."/>
            <person name="Pawlowska J."/>
        </authorList>
    </citation>
    <scope>NUCLEOTIDE SEQUENCE [LARGE SCALE GENOMIC DNA]</scope>
    <source>
        <strain evidence="9 10">CBS 142.35</strain>
    </source>
</reference>
<evidence type="ECO:0000256" key="7">
    <source>
        <dbReference type="ARBA" id="ARBA00029435"/>
    </source>
</evidence>
<evidence type="ECO:0000256" key="1">
    <source>
        <dbReference type="ARBA" id="ARBA00004586"/>
    </source>
</evidence>
<keyword evidence="5 8" id="KW-1133">Transmembrane helix</keyword>
<comment type="subcellular location">
    <subcellularLocation>
        <location evidence="1">Endoplasmic reticulum membrane</location>
    </subcellularLocation>
</comment>
<gene>
    <name evidence="9" type="ORF">INT45_007978</name>
</gene>
<keyword evidence="4" id="KW-0256">Endoplasmic reticulum</keyword>
<comment type="similarity">
    <text evidence="2 8">Belongs to the ERG2 family.</text>
</comment>
<dbReference type="PANTHER" id="PTHR10868">
    <property type="entry name" value="SIGMA 1-TYPE OPIOID RECEPTOR-RELATED"/>
    <property type="match status" value="1"/>
</dbReference>
<evidence type="ECO:0000256" key="5">
    <source>
        <dbReference type="ARBA" id="ARBA00022989"/>
    </source>
</evidence>
<dbReference type="AlphaFoldDB" id="A0A8H7S387"/>
<evidence type="ECO:0000256" key="2">
    <source>
        <dbReference type="ARBA" id="ARBA00007141"/>
    </source>
</evidence>
<dbReference type="EC" id="5.-.-.-" evidence="8"/>
<protein>
    <recommendedName>
        <fullName evidence="8">C-8 sterol isomerase</fullName>
        <ecNumber evidence="8">5.-.-.-</ecNumber>
    </recommendedName>
    <alternativeName>
        <fullName evidence="8">Delta-8--delta-7 sterol isomerase</fullName>
    </alternativeName>
</protein>
<dbReference type="Pfam" id="PF04622">
    <property type="entry name" value="ERG2_Sigma1R"/>
    <property type="match status" value="1"/>
</dbReference>
<dbReference type="OrthoDB" id="347124at2759"/>
<evidence type="ECO:0000256" key="6">
    <source>
        <dbReference type="ARBA" id="ARBA00023136"/>
    </source>
</evidence>
<name>A0A8H7S387_9FUNG</name>
<evidence type="ECO:0000256" key="8">
    <source>
        <dbReference type="RuleBase" id="RU368083"/>
    </source>
</evidence>
<evidence type="ECO:0000256" key="4">
    <source>
        <dbReference type="ARBA" id="ARBA00022824"/>
    </source>
</evidence>
<dbReference type="GO" id="GO:0006696">
    <property type="term" value="P:ergosterol biosynthetic process"/>
    <property type="evidence" value="ECO:0007669"/>
    <property type="project" value="TreeGrafter"/>
</dbReference>
<evidence type="ECO:0000256" key="3">
    <source>
        <dbReference type="ARBA" id="ARBA00022692"/>
    </source>
</evidence>
<accession>A0A8H7S387</accession>
<dbReference type="GO" id="GO:0005789">
    <property type="term" value="C:endoplasmic reticulum membrane"/>
    <property type="evidence" value="ECO:0007669"/>
    <property type="project" value="UniProtKB-SubCell"/>
</dbReference>
<keyword evidence="3 8" id="KW-0812">Transmembrane</keyword>
<keyword evidence="10" id="KW-1185">Reference proteome</keyword>
<comment type="pathway">
    <text evidence="7 8">Steroid metabolism; ergosterol biosynthesis.</text>
</comment>
<dbReference type="PANTHER" id="PTHR10868:SF1">
    <property type="entry name" value="SIGMA NON-OPIOID INTRACELLULAR RECEPTOR 1"/>
    <property type="match status" value="1"/>
</dbReference>
<organism evidence="9 10">
    <name type="scientific">Circinella minor</name>
    <dbReference type="NCBI Taxonomy" id="1195481"/>
    <lineage>
        <taxon>Eukaryota</taxon>
        <taxon>Fungi</taxon>
        <taxon>Fungi incertae sedis</taxon>
        <taxon>Mucoromycota</taxon>
        <taxon>Mucoromycotina</taxon>
        <taxon>Mucoromycetes</taxon>
        <taxon>Mucorales</taxon>
        <taxon>Lichtheimiaceae</taxon>
        <taxon>Circinella</taxon>
    </lineage>
</organism>
<sequence>MAAKESKGSSCCTSKWLKIFFVISLLLSVFIGLDQIKERFYIFDQDVLEKIAQENIAKYPNDTRALMHGIATDLDREYPGHVELKEEWVFNNAGGAMGSMWILHGSITEYVIIFGTPVGTEGHTGRFLADDYFIILEGEQWAYSAGAVEREVFQPGEMHHLPRGQVQQYKIPERAWALEYARGWIPLMLPFGFADSLFSTVDFITIGNQVRLYGKALLGELFLKGKI</sequence>
<feature type="transmembrane region" description="Helical" evidence="8">
    <location>
        <begin position="16"/>
        <end position="33"/>
    </location>
</feature>
<comment type="function">
    <text evidence="8">Catalyzes the reaction which results in unsaturation at C-7 in the B ring of sterols.</text>
</comment>
<dbReference type="UniPathway" id="UPA00768"/>